<reference evidence="3 4" key="1">
    <citation type="submission" date="2016-10" db="EMBL/GenBank/DDBJ databases">
        <title>Proteomics and genomics reveal pathogen-plant mechanisms compatible with a hemibiotrophic lifestyle of Diplodia corticola.</title>
        <authorList>
            <person name="Fernandes I."/>
            <person name="De Jonge R."/>
            <person name="Van De Peer Y."/>
            <person name="Devreese B."/>
            <person name="Alves A."/>
            <person name="Esteves A.C."/>
        </authorList>
    </citation>
    <scope>NUCLEOTIDE SEQUENCE [LARGE SCALE GENOMIC DNA]</scope>
    <source>
        <strain evidence="3 4">CBS 112549</strain>
    </source>
</reference>
<dbReference type="OrthoDB" id="4121208at2759"/>
<dbReference type="RefSeq" id="XP_020133600.1">
    <property type="nucleotide sequence ID" value="XM_020278734.1"/>
</dbReference>
<protein>
    <submittedName>
        <fullName evidence="3">SCL-interrupting locus protein-like protein</fullName>
    </submittedName>
</protein>
<feature type="signal peptide" evidence="2">
    <location>
        <begin position="1"/>
        <end position="20"/>
    </location>
</feature>
<dbReference type="GeneID" id="31018995"/>
<feature type="chain" id="PRO_5012023900" evidence="2">
    <location>
        <begin position="21"/>
        <end position="596"/>
    </location>
</feature>
<evidence type="ECO:0000313" key="4">
    <source>
        <dbReference type="Proteomes" id="UP000183809"/>
    </source>
</evidence>
<evidence type="ECO:0000256" key="2">
    <source>
        <dbReference type="SAM" id="SignalP"/>
    </source>
</evidence>
<keyword evidence="4" id="KW-1185">Reference proteome</keyword>
<evidence type="ECO:0000313" key="3">
    <source>
        <dbReference type="EMBL" id="OJD37461.1"/>
    </source>
</evidence>
<feature type="compositionally biased region" description="Low complexity" evidence="1">
    <location>
        <begin position="380"/>
        <end position="391"/>
    </location>
</feature>
<organism evidence="3 4">
    <name type="scientific">Diplodia corticola</name>
    <dbReference type="NCBI Taxonomy" id="236234"/>
    <lineage>
        <taxon>Eukaryota</taxon>
        <taxon>Fungi</taxon>
        <taxon>Dikarya</taxon>
        <taxon>Ascomycota</taxon>
        <taxon>Pezizomycotina</taxon>
        <taxon>Dothideomycetes</taxon>
        <taxon>Dothideomycetes incertae sedis</taxon>
        <taxon>Botryosphaeriales</taxon>
        <taxon>Botryosphaeriaceae</taxon>
        <taxon>Diplodia</taxon>
    </lineage>
</organism>
<dbReference type="Proteomes" id="UP000183809">
    <property type="component" value="Unassembled WGS sequence"/>
</dbReference>
<keyword evidence="2" id="KW-0732">Signal</keyword>
<comment type="caution">
    <text evidence="3">The sequence shown here is derived from an EMBL/GenBank/DDBJ whole genome shotgun (WGS) entry which is preliminary data.</text>
</comment>
<dbReference type="AlphaFoldDB" id="A0A1J9SD17"/>
<proteinExistence type="predicted"/>
<feature type="region of interest" description="Disordered" evidence="1">
    <location>
        <begin position="356"/>
        <end position="404"/>
    </location>
</feature>
<accession>A0A1J9SD17</accession>
<sequence>MLFAFFALCALTLFAPSVSAAVRFRHEAHGLQRQRQKQLADDGKEERSLDKRQLVVPSIDSSILESIMTLAAEEATASAALPTPTPDSTVYSYYYPSPSAIPTPITRQSQVETTYIPRITTCKGPPVALDVLEQSTFPYRNSTSTIFGRGPITCDTLYYTDTTTICATTLTGVASKVTISRCTQDVTFSSEFDATMVTSRSIVTGSDGHLSTITDAPSFQLRTTYYMAPWQSLTANTGVLPADVDVKVCHPRPGNGTMEDCIRMEESWAVLPVTLTSTFTSSVDVLATLTEGPGEYLVGTVHGQFVGNTTTVSLSTEMILNHVYEAETISRAPRIGPFATDSGLPGTPVSAPAIATATPSDTGSLPTIHLTSTRTRTRTVEVASSTASSTASEDEETTTLTDQSTSTLYTGTSTVYVDDNLLFTEIPSAAMLFAESQVSTPAVFAISETSTTPLSTPPDFSDSLTTTPTAIVNNIISLWMQALYPSVVEPAVVESTPSSVELPPSSLAPLVAESSSAAQWTPEFAPVTQSPSAGASPVLVPPPLFLHSYPTVPLGGIEPSATPSLSTPVQAATSATSASPSSFPIKWLNTTIPQRR</sequence>
<evidence type="ECO:0000256" key="1">
    <source>
        <dbReference type="SAM" id="MobiDB-lite"/>
    </source>
</evidence>
<name>A0A1J9SD17_9PEZI</name>
<gene>
    <name evidence="3" type="ORF">BKCO1_700074</name>
</gene>
<dbReference type="EMBL" id="MNUE01000007">
    <property type="protein sequence ID" value="OJD37461.1"/>
    <property type="molecule type" value="Genomic_DNA"/>
</dbReference>